<dbReference type="Pfam" id="PF00587">
    <property type="entry name" value="tRNA-synt_2b"/>
    <property type="match status" value="1"/>
</dbReference>
<dbReference type="FunFam" id="3.30.930.10:FF:000007">
    <property type="entry name" value="Bifunctional glutamate/proline--tRNA ligase"/>
    <property type="match status" value="1"/>
</dbReference>
<feature type="domain" description="Aminoacyl-transfer RNA synthetases class-II family profile" evidence="10">
    <location>
        <begin position="198"/>
        <end position="450"/>
    </location>
</feature>
<keyword evidence="5" id="KW-0067">ATP-binding</keyword>
<sequence length="670" mass="74447">MPLNEQFALLALDAECAAPVKQLVFKPKVAKSAIAVPVVVVALQSTTTPVGVVAHASGSKDPRLARDELFQSHFGVETAKAFDLSHLEQAQHGFQLLVDRELAALADEAAVGLSGVAVEKGALMAYLQKHGAVEVDFAQEVQAAAPKAKKGAAVVKESAALADAKLIGITVDKALDFPGWYQQVLVKGDLLDYYDISGCYILKPASYCIWERIQEWFNGKIRSMGVQNVCFPMFISSRALEKEKDHIEGFAPEVAWVTKAGSSDLEEPIAIRPTSETAMYPFFAKWVQSYRDLPLKYNQWTSVVRWEFKHPQPFLRTREFLWQEGHTAHLTKEEATDEVMQILDHYEQVYVELLAVPVVKGTKTENEKFAGADFTTSVEGYIPQTGRGIQGATSHHLGQNFSKMFNICVENPLGPQHPKVHAYQNSWGLSTRSIGVMVMTHSDNKGLVIPPRVAQHQVVILPVGITAKTKEDVRSKIHDSARAIENRLHKAGIRVLGDYADNYTPGWKFAQYELKGVPLRLEFGPKDMEKAQVTAVRRNDGAKISVPLADLEERIPQILDEMHQLLYQKAKKSFDDHLITVTEWKDFVPTLNKKNIILSPWCGVPECETDIKASSAKKDDGDEYEVDEKAPSMGAKSLCVPFEQPVLAPGQKCIKCDKPAVNYCMFGRSY</sequence>
<dbReference type="SUPFAM" id="SSF55681">
    <property type="entry name" value="Class II aaRS and biotin synthetases"/>
    <property type="match status" value="1"/>
</dbReference>
<dbReference type="HAMAP" id="MF_01571">
    <property type="entry name" value="Pro_tRNA_synth_type3"/>
    <property type="match status" value="1"/>
</dbReference>
<dbReference type="InterPro" id="IPR002316">
    <property type="entry name" value="Pro-tRNA-ligase_IIa"/>
</dbReference>
<dbReference type="Gene3D" id="3.30.930.10">
    <property type="entry name" value="Bira Bifunctional Protein, Domain 2"/>
    <property type="match status" value="1"/>
</dbReference>
<dbReference type="AlphaFoldDB" id="Q757N3"/>
<dbReference type="GO" id="GO:0017101">
    <property type="term" value="C:aminoacyl-tRNA synthetase multienzyme complex"/>
    <property type="evidence" value="ECO:0000318"/>
    <property type="project" value="GO_Central"/>
</dbReference>
<evidence type="ECO:0000256" key="9">
    <source>
        <dbReference type="ARBA" id="ARBA00047671"/>
    </source>
</evidence>
<dbReference type="KEGG" id="ago:AGOS_AEL021C"/>
<evidence type="ECO:0000259" key="10">
    <source>
        <dbReference type="PROSITE" id="PS50862"/>
    </source>
</evidence>
<dbReference type="GO" id="GO:0004827">
    <property type="term" value="F:proline-tRNA ligase activity"/>
    <property type="evidence" value="ECO:0000318"/>
    <property type="project" value="GO_Central"/>
</dbReference>
<dbReference type="SUPFAM" id="SSF64586">
    <property type="entry name" value="C-terminal domain of ProRS"/>
    <property type="match status" value="1"/>
</dbReference>
<dbReference type="GeneID" id="4621038"/>
<evidence type="ECO:0000256" key="2">
    <source>
        <dbReference type="ARBA" id="ARBA00012831"/>
    </source>
</evidence>
<name>Q757N3_EREGS</name>
<dbReference type="Gene3D" id="3.30.110.30">
    <property type="entry name" value="C-terminal domain of ProRS"/>
    <property type="match status" value="1"/>
</dbReference>
<keyword evidence="3" id="KW-0436">Ligase</keyword>
<proteinExistence type="inferred from homology"/>
<dbReference type="FunFam" id="3.30.110.30:FF:000001">
    <property type="entry name" value="Bifunctional glutamate/proline--tRNA ligase"/>
    <property type="match status" value="1"/>
</dbReference>
<dbReference type="InterPro" id="IPR004499">
    <property type="entry name" value="Pro-tRNA-ligase_IIa_arc-type"/>
</dbReference>
<comment type="similarity">
    <text evidence="1">Belongs to the class-II aminoacyl-tRNA synthetase family.</text>
</comment>
<dbReference type="PANTHER" id="PTHR43382">
    <property type="entry name" value="PROLYL-TRNA SYNTHETASE"/>
    <property type="match status" value="1"/>
</dbReference>
<organism evidence="11 12">
    <name type="scientific">Eremothecium gossypii (strain ATCC 10895 / CBS 109.51 / FGSC 9923 / NRRL Y-1056)</name>
    <name type="common">Yeast</name>
    <name type="synonym">Ashbya gossypii</name>
    <dbReference type="NCBI Taxonomy" id="284811"/>
    <lineage>
        <taxon>Eukaryota</taxon>
        <taxon>Fungi</taxon>
        <taxon>Dikarya</taxon>
        <taxon>Ascomycota</taxon>
        <taxon>Saccharomycotina</taxon>
        <taxon>Saccharomycetes</taxon>
        <taxon>Saccharomycetales</taxon>
        <taxon>Saccharomycetaceae</taxon>
        <taxon>Eremothecium</taxon>
    </lineage>
</organism>
<dbReference type="EC" id="6.1.1.15" evidence="2"/>
<keyword evidence="4" id="KW-0547">Nucleotide-binding</keyword>
<comment type="catalytic activity">
    <reaction evidence="9">
        <text>tRNA(Pro) + L-proline + ATP = L-prolyl-tRNA(Pro) + AMP + diphosphate</text>
        <dbReference type="Rhea" id="RHEA:14305"/>
        <dbReference type="Rhea" id="RHEA-COMP:9700"/>
        <dbReference type="Rhea" id="RHEA-COMP:9702"/>
        <dbReference type="ChEBI" id="CHEBI:30616"/>
        <dbReference type="ChEBI" id="CHEBI:33019"/>
        <dbReference type="ChEBI" id="CHEBI:60039"/>
        <dbReference type="ChEBI" id="CHEBI:78442"/>
        <dbReference type="ChEBI" id="CHEBI:78532"/>
        <dbReference type="ChEBI" id="CHEBI:456215"/>
        <dbReference type="EC" id="6.1.1.15"/>
    </reaction>
</comment>
<dbReference type="HOGENOM" id="CLU_001882_4_1_1"/>
<dbReference type="InterPro" id="IPR004154">
    <property type="entry name" value="Anticodon-bd"/>
</dbReference>
<dbReference type="SUPFAM" id="SSF52954">
    <property type="entry name" value="Class II aaRS ABD-related"/>
    <property type="match status" value="1"/>
</dbReference>
<gene>
    <name evidence="11" type="ORF">AGOS_AEL021C</name>
</gene>
<keyword evidence="7" id="KW-0030">Aminoacyl-tRNA synthetase</keyword>
<dbReference type="GO" id="GO:0002161">
    <property type="term" value="F:aminoacyl-tRNA deacylase activity"/>
    <property type="evidence" value="ECO:0007669"/>
    <property type="project" value="InterPro"/>
</dbReference>
<protein>
    <recommendedName>
        <fullName evidence="2">proline--tRNA ligase</fullName>
        <ecNumber evidence="2">6.1.1.15</ecNumber>
    </recommendedName>
    <alternativeName>
        <fullName evidence="8">Prolyl-tRNA synthetase</fullName>
    </alternativeName>
</protein>
<dbReference type="GO" id="GO:0005524">
    <property type="term" value="F:ATP binding"/>
    <property type="evidence" value="ECO:0007669"/>
    <property type="project" value="UniProtKB-KW"/>
</dbReference>
<evidence type="ECO:0000313" key="12">
    <source>
        <dbReference type="Proteomes" id="UP000000591"/>
    </source>
</evidence>
<evidence type="ECO:0000256" key="8">
    <source>
        <dbReference type="ARBA" id="ARBA00029731"/>
    </source>
</evidence>
<keyword evidence="12" id="KW-1185">Reference proteome</keyword>
<keyword evidence="6" id="KW-0648">Protein biosynthesis</keyword>
<dbReference type="SMART" id="SM00946">
    <property type="entry name" value="ProRS-C_1"/>
    <property type="match status" value="1"/>
</dbReference>
<dbReference type="RefSeq" id="NP_984840.1">
    <property type="nucleotide sequence ID" value="NM_210194.1"/>
</dbReference>
<dbReference type="Pfam" id="PF03129">
    <property type="entry name" value="HGTP_anticodon"/>
    <property type="match status" value="1"/>
</dbReference>
<evidence type="ECO:0000313" key="11">
    <source>
        <dbReference type="EMBL" id="AAS52664.1"/>
    </source>
</evidence>
<dbReference type="FunFam" id="3.40.50.800:FF:000005">
    <property type="entry name" value="bifunctional glutamate/proline--tRNA ligase"/>
    <property type="match status" value="1"/>
</dbReference>
<reference evidence="12" key="2">
    <citation type="journal article" date="2013" name="G3 (Bethesda)">
        <title>Genomes of Ashbya fungi isolated from insects reveal four mating-type loci, numerous translocations, lack of transposons, and distinct gene duplications.</title>
        <authorList>
            <person name="Dietrich F.S."/>
            <person name="Voegeli S."/>
            <person name="Kuo S."/>
            <person name="Philippsen P."/>
        </authorList>
    </citation>
    <scope>GENOME REANNOTATION</scope>
    <source>
        <strain evidence="12">ATCC 10895 / CBS 109.51 / FGSC 9923 / NRRL Y-1056</strain>
    </source>
</reference>
<dbReference type="NCBIfam" id="TIGR00408">
    <property type="entry name" value="proS_fam_I"/>
    <property type="match status" value="1"/>
</dbReference>
<dbReference type="GO" id="GO:0006433">
    <property type="term" value="P:prolyl-tRNA aminoacylation"/>
    <property type="evidence" value="ECO:0000318"/>
    <property type="project" value="GO_Central"/>
</dbReference>
<dbReference type="STRING" id="284811.Q757N3"/>
<dbReference type="eggNOG" id="KOG4163">
    <property type="taxonomic scope" value="Eukaryota"/>
</dbReference>
<evidence type="ECO:0000256" key="7">
    <source>
        <dbReference type="ARBA" id="ARBA00023146"/>
    </source>
</evidence>
<accession>Q757N3</accession>
<reference evidence="11 12" key="1">
    <citation type="journal article" date="2004" name="Science">
        <title>The Ashbya gossypii genome as a tool for mapping the ancient Saccharomyces cerevisiae genome.</title>
        <authorList>
            <person name="Dietrich F.S."/>
            <person name="Voegeli S."/>
            <person name="Brachat S."/>
            <person name="Lerch A."/>
            <person name="Gates K."/>
            <person name="Steiner S."/>
            <person name="Mohr C."/>
            <person name="Pohlmann R."/>
            <person name="Luedi P."/>
            <person name="Choi S."/>
            <person name="Wing R.A."/>
            <person name="Flavier A."/>
            <person name="Gaffney T.D."/>
            <person name="Philippsen P."/>
        </authorList>
    </citation>
    <scope>NUCLEOTIDE SEQUENCE [LARGE SCALE GENOMIC DNA]</scope>
    <source>
        <strain evidence="12">ATCC 10895 / CBS 109.51 / FGSC 9923 / NRRL Y-1056</strain>
    </source>
</reference>
<dbReference type="CDD" id="cd00778">
    <property type="entry name" value="ProRS_core_arch_euk"/>
    <property type="match status" value="1"/>
</dbReference>
<dbReference type="OMA" id="EVYWVTH"/>
<dbReference type="CDD" id="cd00862">
    <property type="entry name" value="ProRS_anticodon_zinc"/>
    <property type="match status" value="1"/>
</dbReference>
<dbReference type="InterPro" id="IPR017449">
    <property type="entry name" value="Pro-tRNA_synth_II"/>
</dbReference>
<dbReference type="InterPro" id="IPR036621">
    <property type="entry name" value="Anticodon-bd_dom_sf"/>
</dbReference>
<dbReference type="Pfam" id="PF09180">
    <property type="entry name" value="ProRS-C_1"/>
    <property type="match status" value="1"/>
</dbReference>
<dbReference type="GO" id="GO:0005737">
    <property type="term" value="C:cytoplasm"/>
    <property type="evidence" value="ECO:0000318"/>
    <property type="project" value="GO_Central"/>
</dbReference>
<dbReference type="Gene3D" id="3.40.50.800">
    <property type="entry name" value="Anticodon-binding domain"/>
    <property type="match status" value="1"/>
</dbReference>
<dbReference type="PROSITE" id="PS50862">
    <property type="entry name" value="AA_TRNA_LIGASE_II"/>
    <property type="match status" value="1"/>
</dbReference>
<evidence type="ECO:0000256" key="5">
    <source>
        <dbReference type="ARBA" id="ARBA00022840"/>
    </source>
</evidence>
<dbReference type="InterPro" id="IPR016061">
    <property type="entry name" value="Pro-tRNA_ligase_II_C"/>
</dbReference>
<dbReference type="InterPro" id="IPR036754">
    <property type="entry name" value="YbaK/aa-tRNA-synt-asso_dom_sf"/>
</dbReference>
<dbReference type="Proteomes" id="UP000000591">
    <property type="component" value="Chromosome V"/>
</dbReference>
<dbReference type="InterPro" id="IPR002314">
    <property type="entry name" value="aa-tRNA-synt_IIb"/>
</dbReference>
<evidence type="ECO:0000256" key="4">
    <source>
        <dbReference type="ARBA" id="ARBA00022741"/>
    </source>
</evidence>
<evidence type="ECO:0000256" key="1">
    <source>
        <dbReference type="ARBA" id="ARBA00008226"/>
    </source>
</evidence>
<dbReference type="InterPro" id="IPR006195">
    <property type="entry name" value="aa-tRNA-synth_II"/>
</dbReference>
<dbReference type="InterPro" id="IPR033721">
    <property type="entry name" value="ProRS_core_arch_euk"/>
</dbReference>
<dbReference type="PRINTS" id="PR01046">
    <property type="entry name" value="TRNASYNTHPRO"/>
</dbReference>
<dbReference type="SUPFAM" id="SSF55826">
    <property type="entry name" value="YbaK/ProRS associated domain"/>
    <property type="match status" value="1"/>
</dbReference>
<evidence type="ECO:0000256" key="6">
    <source>
        <dbReference type="ARBA" id="ARBA00022917"/>
    </source>
</evidence>
<dbReference type="PANTHER" id="PTHR43382:SF2">
    <property type="entry name" value="BIFUNCTIONAL GLUTAMATE_PROLINE--TRNA LIGASE"/>
    <property type="match status" value="1"/>
</dbReference>
<evidence type="ECO:0000256" key="3">
    <source>
        <dbReference type="ARBA" id="ARBA00022598"/>
    </source>
</evidence>
<dbReference type="InParanoid" id="Q757N3"/>
<dbReference type="OrthoDB" id="1350766at2759"/>
<dbReference type="EMBL" id="AE016818">
    <property type="protein sequence ID" value="AAS52664.1"/>
    <property type="molecule type" value="Genomic_DNA"/>
</dbReference>
<dbReference type="FunCoup" id="Q757N3">
    <property type="interactions" value="731"/>
</dbReference>
<dbReference type="InterPro" id="IPR045864">
    <property type="entry name" value="aa-tRNA-synth_II/BPL/LPL"/>
</dbReference>